<organism evidence="1 2">
    <name type="scientific">Hyella patelloides LEGE 07179</name>
    <dbReference type="NCBI Taxonomy" id="945734"/>
    <lineage>
        <taxon>Bacteria</taxon>
        <taxon>Bacillati</taxon>
        <taxon>Cyanobacteriota</taxon>
        <taxon>Cyanophyceae</taxon>
        <taxon>Pleurocapsales</taxon>
        <taxon>Hyellaceae</taxon>
        <taxon>Hyella</taxon>
    </lineage>
</organism>
<evidence type="ECO:0008006" key="3">
    <source>
        <dbReference type="Google" id="ProtNLM"/>
    </source>
</evidence>
<dbReference type="OrthoDB" id="463245at2"/>
<dbReference type="RefSeq" id="WP_144867617.1">
    <property type="nucleotide sequence ID" value="NZ_LR213833.1"/>
</dbReference>
<dbReference type="EMBL" id="CAACVJ010000682">
    <property type="protein sequence ID" value="VEP18334.1"/>
    <property type="molecule type" value="Genomic_DNA"/>
</dbReference>
<evidence type="ECO:0000313" key="2">
    <source>
        <dbReference type="Proteomes" id="UP000320055"/>
    </source>
</evidence>
<protein>
    <recommendedName>
        <fullName evidence="3">DUF3122 domain-containing protein</fullName>
    </recommendedName>
</protein>
<dbReference type="Proteomes" id="UP000320055">
    <property type="component" value="Unassembled WGS sequence"/>
</dbReference>
<proteinExistence type="predicted"/>
<accession>A0A563W3S6</accession>
<name>A0A563W3S6_9CYAN</name>
<reference evidence="1 2" key="1">
    <citation type="submission" date="2019-01" db="EMBL/GenBank/DDBJ databases">
        <authorList>
            <person name="Brito A."/>
        </authorList>
    </citation>
    <scope>NUCLEOTIDE SEQUENCE [LARGE SCALE GENOMIC DNA]</scope>
    <source>
        <strain evidence="1">1</strain>
    </source>
</reference>
<dbReference type="Pfam" id="PF11320">
    <property type="entry name" value="DUF3122"/>
    <property type="match status" value="1"/>
</dbReference>
<gene>
    <name evidence="1" type="ORF">H1P_750018</name>
</gene>
<dbReference type="InterPro" id="IPR021469">
    <property type="entry name" value="DUF3122"/>
</dbReference>
<keyword evidence="2" id="KW-1185">Reference proteome</keyword>
<dbReference type="AlphaFoldDB" id="A0A563W3S6"/>
<sequence length="170" mass="19331">MKKAISIIFLSILLLISSNLFVSPALALLREHHQSPGVLRYHAQHSLKDKQQRAWQIILFPEDKEQTNIKYYLRLVGFPGLVEFRHPQSLEMITSEGEILIASDVFAQDTPASNVGQYDVTEVLSQLPSKGSVKLIFSLLKDDNTVQDMALKIPSTIVTEWRLLNQKYLN</sequence>
<evidence type="ECO:0000313" key="1">
    <source>
        <dbReference type="EMBL" id="VEP18334.1"/>
    </source>
</evidence>